<protein>
    <submittedName>
        <fullName evidence="2">Cyclic nucleotide-binding domain-containing protein</fullName>
    </submittedName>
</protein>
<gene>
    <name evidence="2" type="ORF">C4532_16525</name>
</gene>
<proteinExistence type="predicted"/>
<dbReference type="GO" id="GO:0005829">
    <property type="term" value="C:cytosol"/>
    <property type="evidence" value="ECO:0007669"/>
    <property type="project" value="TreeGrafter"/>
</dbReference>
<dbReference type="InterPro" id="IPR018488">
    <property type="entry name" value="cNMP-bd_CS"/>
</dbReference>
<dbReference type="InterPro" id="IPR018490">
    <property type="entry name" value="cNMP-bd_dom_sf"/>
</dbReference>
<dbReference type="InterPro" id="IPR014710">
    <property type="entry name" value="RmlC-like_jellyroll"/>
</dbReference>
<dbReference type="PANTHER" id="PTHR11635">
    <property type="entry name" value="CAMP-DEPENDENT PROTEIN KINASE REGULATORY CHAIN"/>
    <property type="match status" value="1"/>
</dbReference>
<sequence>MEIGALGKSYCDGETIIGQGEAGDCMYVIQEGKAEVIRESEGKEVRLSTLGKGDVFGEMSLFMREARSATVRAIGDTRVLTIDKKTFMRRVNEDPSFAFRILQEMACRIRKLDSDLVDLITRP</sequence>
<dbReference type="InterPro" id="IPR050503">
    <property type="entry name" value="cAMP-dep_PK_reg_su-like"/>
</dbReference>
<dbReference type="GO" id="GO:0030552">
    <property type="term" value="F:cAMP binding"/>
    <property type="evidence" value="ECO:0007669"/>
    <property type="project" value="TreeGrafter"/>
</dbReference>
<reference evidence="2 3" key="1">
    <citation type="journal article" date="2017" name="ISME J.">
        <title>Energy and carbon metabolisms in a deep terrestrial subsurface fluid microbial community.</title>
        <authorList>
            <person name="Momper L."/>
            <person name="Jungbluth S.P."/>
            <person name="Lee M.D."/>
            <person name="Amend J.P."/>
        </authorList>
    </citation>
    <scope>NUCLEOTIDE SEQUENCE [LARGE SCALE GENOMIC DNA]</scope>
    <source>
        <strain evidence="2">SURF_17</strain>
    </source>
</reference>
<dbReference type="PANTHER" id="PTHR11635:SF152">
    <property type="entry name" value="CAMP-DEPENDENT PROTEIN KINASE TYPE I REGULATORY SUBUNIT-RELATED"/>
    <property type="match status" value="1"/>
</dbReference>
<dbReference type="Pfam" id="PF00027">
    <property type="entry name" value="cNMP_binding"/>
    <property type="match status" value="1"/>
</dbReference>
<dbReference type="Proteomes" id="UP000285961">
    <property type="component" value="Unassembled WGS sequence"/>
</dbReference>
<dbReference type="AlphaFoldDB" id="A0A419ERT8"/>
<dbReference type="PROSITE" id="PS00889">
    <property type="entry name" value="CNMP_BINDING_2"/>
    <property type="match status" value="1"/>
</dbReference>
<name>A0A419ERT8_9BACT</name>
<dbReference type="PROSITE" id="PS50042">
    <property type="entry name" value="CNMP_BINDING_3"/>
    <property type="match status" value="1"/>
</dbReference>
<accession>A0A419ERT8</accession>
<dbReference type="Gene3D" id="2.60.120.10">
    <property type="entry name" value="Jelly Rolls"/>
    <property type="match status" value="1"/>
</dbReference>
<feature type="domain" description="Cyclic nucleotide-binding" evidence="1">
    <location>
        <begin position="8"/>
        <end position="108"/>
    </location>
</feature>
<dbReference type="PRINTS" id="PR00103">
    <property type="entry name" value="CAMPKINASE"/>
</dbReference>
<organism evidence="2 3">
    <name type="scientific">Candidatus Abyssobacteria bacterium SURF_17</name>
    <dbReference type="NCBI Taxonomy" id="2093361"/>
    <lineage>
        <taxon>Bacteria</taxon>
        <taxon>Pseudomonadati</taxon>
        <taxon>Candidatus Hydrogenedentota</taxon>
        <taxon>Candidatus Abyssobacteria</taxon>
    </lineage>
</organism>
<comment type="caution">
    <text evidence="2">The sequence shown here is derived from an EMBL/GenBank/DDBJ whole genome shotgun (WGS) entry which is preliminary data.</text>
</comment>
<dbReference type="GO" id="GO:0005952">
    <property type="term" value="C:cAMP-dependent protein kinase complex"/>
    <property type="evidence" value="ECO:0007669"/>
    <property type="project" value="InterPro"/>
</dbReference>
<dbReference type="EMBL" id="QZKI01000119">
    <property type="protein sequence ID" value="RJP66109.1"/>
    <property type="molecule type" value="Genomic_DNA"/>
</dbReference>
<dbReference type="GO" id="GO:0034236">
    <property type="term" value="F:protein kinase A catalytic subunit binding"/>
    <property type="evidence" value="ECO:0007669"/>
    <property type="project" value="TreeGrafter"/>
</dbReference>
<dbReference type="InterPro" id="IPR000595">
    <property type="entry name" value="cNMP-bd_dom"/>
</dbReference>
<evidence type="ECO:0000313" key="3">
    <source>
        <dbReference type="Proteomes" id="UP000285961"/>
    </source>
</evidence>
<dbReference type="GO" id="GO:0004862">
    <property type="term" value="F:cAMP-dependent protein kinase inhibitor activity"/>
    <property type="evidence" value="ECO:0007669"/>
    <property type="project" value="TreeGrafter"/>
</dbReference>
<evidence type="ECO:0000259" key="1">
    <source>
        <dbReference type="PROSITE" id="PS50042"/>
    </source>
</evidence>
<evidence type="ECO:0000313" key="2">
    <source>
        <dbReference type="EMBL" id="RJP66109.1"/>
    </source>
</evidence>
<dbReference type="SUPFAM" id="SSF51206">
    <property type="entry name" value="cAMP-binding domain-like"/>
    <property type="match status" value="1"/>
</dbReference>
<dbReference type="SMART" id="SM00100">
    <property type="entry name" value="cNMP"/>
    <property type="match status" value="1"/>
</dbReference>
<dbReference type="PROSITE" id="PS00888">
    <property type="entry name" value="CNMP_BINDING_1"/>
    <property type="match status" value="1"/>
</dbReference>
<dbReference type="CDD" id="cd00038">
    <property type="entry name" value="CAP_ED"/>
    <property type="match status" value="1"/>
</dbReference>